<proteinExistence type="predicted"/>
<dbReference type="CDD" id="cd18791">
    <property type="entry name" value="SF2_C_RHA"/>
    <property type="match status" value="1"/>
</dbReference>
<keyword evidence="3 8" id="KW-0347">Helicase</keyword>
<gene>
    <name evidence="8" type="primary">hrpB</name>
    <name evidence="8" type="ORF">EJC50_15655</name>
</gene>
<dbReference type="InterPro" id="IPR010225">
    <property type="entry name" value="HrpB"/>
</dbReference>
<dbReference type="GO" id="GO:0004386">
    <property type="term" value="F:helicase activity"/>
    <property type="evidence" value="ECO:0007669"/>
    <property type="project" value="UniProtKB-KW"/>
</dbReference>
<keyword evidence="1" id="KW-0547">Nucleotide-binding</keyword>
<dbReference type="SUPFAM" id="SSF52540">
    <property type="entry name" value="P-loop containing nucleoside triphosphate hydrolases"/>
    <property type="match status" value="2"/>
</dbReference>
<dbReference type="EMBL" id="CP034437">
    <property type="protein sequence ID" value="AZN40945.1"/>
    <property type="molecule type" value="Genomic_DNA"/>
</dbReference>
<dbReference type="InterPro" id="IPR014001">
    <property type="entry name" value="Helicase_ATP-bd"/>
</dbReference>
<dbReference type="InterPro" id="IPR027417">
    <property type="entry name" value="P-loop_NTPase"/>
</dbReference>
<dbReference type="GO" id="GO:0016787">
    <property type="term" value="F:hydrolase activity"/>
    <property type="evidence" value="ECO:0007669"/>
    <property type="project" value="UniProtKB-KW"/>
</dbReference>
<dbReference type="GO" id="GO:0005524">
    <property type="term" value="F:ATP binding"/>
    <property type="evidence" value="ECO:0007669"/>
    <property type="project" value="UniProtKB-KW"/>
</dbReference>
<dbReference type="SMART" id="SM00487">
    <property type="entry name" value="DEXDc"/>
    <property type="match status" value="1"/>
</dbReference>
<dbReference type="Pfam" id="PF24473">
    <property type="entry name" value="CON_HrpB"/>
    <property type="match status" value="1"/>
</dbReference>
<keyword evidence="2" id="KW-0378">Hydrolase</keyword>
<evidence type="ECO:0000259" key="6">
    <source>
        <dbReference type="PROSITE" id="PS51192"/>
    </source>
</evidence>
<dbReference type="Gene3D" id="3.40.50.300">
    <property type="entry name" value="P-loop containing nucleotide triphosphate hydrolases"/>
    <property type="match status" value="2"/>
</dbReference>
<evidence type="ECO:0000256" key="2">
    <source>
        <dbReference type="ARBA" id="ARBA00022801"/>
    </source>
</evidence>
<dbReference type="InterPro" id="IPR001650">
    <property type="entry name" value="Helicase_C-like"/>
</dbReference>
<evidence type="ECO:0000256" key="1">
    <source>
        <dbReference type="ARBA" id="ARBA00022741"/>
    </source>
</evidence>
<dbReference type="PANTHER" id="PTHR43519:SF1">
    <property type="entry name" value="ATP-DEPENDENT RNA HELICASE HRPB"/>
    <property type="match status" value="1"/>
</dbReference>
<accession>A0A3S9A5F2</accession>
<reference evidence="9" key="1">
    <citation type="submission" date="2018-12" db="EMBL/GenBank/DDBJ databases">
        <title>Genome sequence of Peanibacillus sp.</title>
        <authorList>
            <person name="Subramani G."/>
            <person name="Srinivasan S."/>
            <person name="Kim M.K."/>
        </authorList>
    </citation>
    <scope>NUCLEOTIDE SEQUENCE [LARGE SCALE GENOMIC DNA]</scope>
    <source>
        <strain evidence="9">18JY67-1</strain>
    </source>
</reference>
<dbReference type="SMART" id="SM00847">
    <property type="entry name" value="HA2"/>
    <property type="match status" value="1"/>
</dbReference>
<dbReference type="PIRSF" id="PIRSF005496">
    <property type="entry name" value="ATP_hel_hrpB"/>
    <property type="match status" value="1"/>
</dbReference>
<organism evidence="8 9">
    <name type="scientific">Paenibacillus albus</name>
    <dbReference type="NCBI Taxonomy" id="2495582"/>
    <lineage>
        <taxon>Bacteria</taxon>
        <taxon>Bacillati</taxon>
        <taxon>Bacillota</taxon>
        <taxon>Bacilli</taxon>
        <taxon>Bacillales</taxon>
        <taxon>Paenibacillaceae</taxon>
        <taxon>Paenibacillus</taxon>
    </lineage>
</organism>
<dbReference type="Proteomes" id="UP000272528">
    <property type="component" value="Chromosome"/>
</dbReference>
<dbReference type="Pfam" id="PF00271">
    <property type="entry name" value="Helicase_C"/>
    <property type="match status" value="1"/>
</dbReference>
<sequence length="847" mass="91903">MDDRDRKQQIQSQGELPIDGLLPELQQLLTERNAAVLVAAPGAGKTTRVPLALLSAPWLAGQRILMLEPRRLAARAAARFMAASLGEQVGGTVGYRVRMDTKVGPSTVIEVITEGVLTRMLQADPALEGVGIVIFDEFHERHLHGDLGLALCLQTQAVLRDDLRLLVMSATLEAEPVAELLGGAPLLVSEGRAYPVETHYAAKPVNGRVEDAITRTVLEAVQRDEGDALVFLPGAGEIHRVAGLLRASAALPAGTQVVPLYGALSPEEQDRAVAPSAEGERKIVLATTIAESSVTVRGVRIVVDSGLSRVPRFSPRTGMARLETVPVSVASADQRRGRAGREAPGVCYRLWTEQEHRQLQPQSEPELLGADLAPLALELAIWGIADPFEELAWLTKPPAAAYSQAQELLRELGALDAGGKPTAHGKAMAELGMHPRLAHMVLEAKPLGQGEAACELAALLGERDLLRQTRSIDMRLRVDALRGRGAGGGEQPDAAVLARLAAEAREWMRAAGIAPQQRQARAAADADATGLLLALAYPDRIAQRRGDGRFLLRSGRGAAVQELQPLSSAPYLATAELEDSGSDSRILLGAPITLAELERHFADQLAEEADVRWDRQAGAVRARRRIRLGSLILKDTQLDRADPELVMNALFSGIAEYGLDMLPWTKQARQLQARIALMHTHNASWPDVSEEALLASLPEWLGPYVGGMRSRSDLSRLNMAQIMESLLSWQERSLLDNEVPTHIKVPSGSRIPVDYSDPAAPVLAVRLQELFGLAQTPRIAGGKLPITIHLLSPAQRPVQVTQDLASFWQNTYFEVKKDLKGRYPKHYWPDNPLEAEPTSRAKPRPQA</sequence>
<dbReference type="Pfam" id="PF08482">
    <property type="entry name" value="HrpB_C"/>
    <property type="match status" value="1"/>
</dbReference>
<dbReference type="PROSITE" id="PS51192">
    <property type="entry name" value="HELICASE_ATP_BIND_1"/>
    <property type="match status" value="1"/>
</dbReference>
<dbReference type="Pfam" id="PF00270">
    <property type="entry name" value="DEAD"/>
    <property type="match status" value="1"/>
</dbReference>
<evidence type="ECO:0000256" key="3">
    <source>
        <dbReference type="ARBA" id="ARBA00022806"/>
    </source>
</evidence>
<dbReference type="CDD" id="cd17990">
    <property type="entry name" value="DEXHc_HrpB"/>
    <property type="match status" value="1"/>
</dbReference>
<dbReference type="InterPro" id="IPR011545">
    <property type="entry name" value="DEAD/DEAH_box_helicase_dom"/>
</dbReference>
<dbReference type="KEGG" id="palb:EJC50_15655"/>
<feature type="region of interest" description="Disordered" evidence="5">
    <location>
        <begin position="827"/>
        <end position="847"/>
    </location>
</feature>
<feature type="domain" description="Helicase C-terminal" evidence="7">
    <location>
        <begin position="212"/>
        <end position="383"/>
    </location>
</feature>
<evidence type="ECO:0000313" key="8">
    <source>
        <dbReference type="EMBL" id="AZN40945.1"/>
    </source>
</evidence>
<name>A0A3S9A5F2_9BACL</name>
<evidence type="ECO:0000313" key="9">
    <source>
        <dbReference type="Proteomes" id="UP000272528"/>
    </source>
</evidence>
<keyword evidence="4" id="KW-0067">ATP-binding</keyword>
<dbReference type="InterPro" id="IPR013689">
    <property type="entry name" value="RNA_helicase_ATP-dep_HrpB_C"/>
</dbReference>
<keyword evidence="9" id="KW-1185">Reference proteome</keyword>
<dbReference type="PROSITE" id="PS51194">
    <property type="entry name" value="HELICASE_CTER"/>
    <property type="match status" value="1"/>
</dbReference>
<dbReference type="OrthoDB" id="9808833at2"/>
<dbReference type="InterPro" id="IPR049614">
    <property type="entry name" value="HrpB_DEXH"/>
</dbReference>
<protein>
    <submittedName>
        <fullName evidence="8">ATP-dependent helicase HrpB</fullName>
    </submittedName>
</protein>
<dbReference type="PANTHER" id="PTHR43519">
    <property type="entry name" value="ATP-DEPENDENT RNA HELICASE HRPB"/>
    <property type="match status" value="1"/>
</dbReference>
<evidence type="ECO:0000256" key="5">
    <source>
        <dbReference type="SAM" id="MobiDB-lite"/>
    </source>
</evidence>
<dbReference type="NCBIfam" id="TIGR01970">
    <property type="entry name" value="DEAH_box_HrpB"/>
    <property type="match status" value="1"/>
</dbReference>
<evidence type="ECO:0000259" key="7">
    <source>
        <dbReference type="PROSITE" id="PS51194"/>
    </source>
</evidence>
<dbReference type="FunFam" id="3.40.50.300:FF:002125">
    <property type="entry name" value="ATP-dependent helicase HrpB"/>
    <property type="match status" value="1"/>
</dbReference>
<dbReference type="InterPro" id="IPR007502">
    <property type="entry name" value="Helicase-assoc_dom"/>
</dbReference>
<dbReference type="SMART" id="SM00490">
    <property type="entry name" value="HELICc"/>
    <property type="match status" value="1"/>
</dbReference>
<dbReference type="GO" id="GO:0003676">
    <property type="term" value="F:nucleic acid binding"/>
    <property type="evidence" value="ECO:0007669"/>
    <property type="project" value="InterPro"/>
</dbReference>
<evidence type="ECO:0000256" key="4">
    <source>
        <dbReference type="ARBA" id="ARBA00022840"/>
    </source>
</evidence>
<dbReference type="AlphaFoldDB" id="A0A3S9A5F2"/>
<dbReference type="RefSeq" id="WP_126016515.1">
    <property type="nucleotide sequence ID" value="NZ_CP034437.1"/>
</dbReference>
<dbReference type="Gene3D" id="1.20.120.1080">
    <property type="match status" value="1"/>
</dbReference>
<dbReference type="InterPro" id="IPR056329">
    <property type="entry name" value="CON_HrpB"/>
</dbReference>
<feature type="domain" description="Helicase ATP-binding" evidence="6">
    <location>
        <begin position="26"/>
        <end position="190"/>
    </location>
</feature>